<dbReference type="InterPro" id="IPR025996">
    <property type="entry name" value="MT1864/Rv1816-like_C"/>
</dbReference>
<evidence type="ECO:0000259" key="3">
    <source>
        <dbReference type="Pfam" id="PF13305"/>
    </source>
</evidence>
<dbReference type="SUPFAM" id="SSF48498">
    <property type="entry name" value="Tetracyclin repressor-like, C-terminal domain"/>
    <property type="match status" value="1"/>
</dbReference>
<dbReference type="InterPro" id="IPR036271">
    <property type="entry name" value="Tet_transcr_reg_TetR-rel_C_sf"/>
</dbReference>
<dbReference type="AlphaFoldDB" id="A0A7G5FCS0"/>
<name>A0A7G5FCS0_9CORY</name>
<sequence length="420" mass="46252">MNLKQVAAAVGVPLNDAQDVFPTEESFREELLAQCTQRLNSHLPSSIDTADFEQAATQFADGYLSFASTSPLHFTAYNSLARTCVFPTDFEADLDTLPIDPVFARLLEITRNYMRELGSPQSPWLWSAATVVLYSGIHGITHLHCQGATRRLSKSGRKLLFNAVINHVIHACRIVLPEGNAFELAPHTYRSDLLPSTELGVDKASALRERLFEGAVRVVHQEGINLLTVERAAASANIPLHTARQLLAPDQSFQHQLCDHLGATMKMHLMAQFGQLSNTPHPFELSKAIGAAYIGLAVSFPKHFDVYTLIYEQSIMPDSSPDVPMGEAMQFLFDTTRQVLEVSGTPPSTIQIFEASLNLWATAHGLATLQSSGPFSHLPADLRMTLISTLLNISGTSLITRLRLVSPEEAKSQMVRIEQH</sequence>
<accession>A0A7G5FCS0</accession>
<proteinExistence type="predicted"/>
<feature type="domain" description="HTH-type transcriptional regulator MT1864/Rv1816-like C-terminal" evidence="3">
    <location>
        <begin position="288"/>
        <end position="383"/>
    </location>
</feature>
<dbReference type="Pfam" id="PF13305">
    <property type="entry name" value="TetR_C_33"/>
    <property type="match status" value="1"/>
</dbReference>
<dbReference type="Gene3D" id="1.10.357.10">
    <property type="entry name" value="Tetracycline Repressor, domain 2"/>
    <property type="match status" value="2"/>
</dbReference>
<organism evidence="4 5">
    <name type="scientific">Corynebacterium hindlerae</name>
    <dbReference type="NCBI Taxonomy" id="699041"/>
    <lineage>
        <taxon>Bacteria</taxon>
        <taxon>Bacillati</taxon>
        <taxon>Actinomycetota</taxon>
        <taxon>Actinomycetes</taxon>
        <taxon>Mycobacteriales</taxon>
        <taxon>Corynebacteriaceae</taxon>
        <taxon>Corynebacterium</taxon>
    </lineage>
</organism>
<evidence type="ECO:0000313" key="4">
    <source>
        <dbReference type="EMBL" id="QMV84411.1"/>
    </source>
</evidence>
<evidence type="ECO:0000256" key="2">
    <source>
        <dbReference type="ARBA" id="ARBA00023163"/>
    </source>
</evidence>
<reference evidence="4 5" key="1">
    <citation type="submission" date="2020-07" db="EMBL/GenBank/DDBJ databases">
        <title>non toxigenic Corynebacterium sp. nov from a clinical source.</title>
        <authorList>
            <person name="Bernier A.-M."/>
            <person name="Bernard K."/>
        </authorList>
    </citation>
    <scope>NUCLEOTIDE SEQUENCE [LARGE SCALE GENOMIC DNA]</scope>
    <source>
        <strain evidence="5">NML 93-0612</strain>
    </source>
</reference>
<evidence type="ECO:0000313" key="5">
    <source>
        <dbReference type="Proteomes" id="UP000515570"/>
    </source>
</evidence>
<dbReference type="RefSeq" id="WP_182385220.1">
    <property type="nucleotide sequence ID" value="NZ_CP059833.1"/>
</dbReference>
<keyword evidence="1" id="KW-0805">Transcription regulation</keyword>
<keyword evidence="2" id="KW-0804">Transcription</keyword>
<dbReference type="EMBL" id="CP059833">
    <property type="protein sequence ID" value="QMV84411.1"/>
    <property type="molecule type" value="Genomic_DNA"/>
</dbReference>
<gene>
    <name evidence="4" type="ORF">HW450_08525</name>
</gene>
<evidence type="ECO:0000256" key="1">
    <source>
        <dbReference type="ARBA" id="ARBA00023015"/>
    </source>
</evidence>
<dbReference type="Proteomes" id="UP000515570">
    <property type="component" value="Chromosome"/>
</dbReference>
<protein>
    <submittedName>
        <fullName evidence="4">WHG domain-containing protein</fullName>
    </submittedName>
</protein>
<keyword evidence="5" id="KW-1185">Reference proteome</keyword>